<reference evidence="2" key="1">
    <citation type="journal article" date="2023" name="Plant J.">
        <title>The genome of the king protea, Protea cynaroides.</title>
        <authorList>
            <person name="Chang J."/>
            <person name="Duong T.A."/>
            <person name="Schoeman C."/>
            <person name="Ma X."/>
            <person name="Roodt D."/>
            <person name="Barker N."/>
            <person name="Li Z."/>
            <person name="Van de Peer Y."/>
            <person name="Mizrachi E."/>
        </authorList>
    </citation>
    <scope>NUCLEOTIDE SEQUENCE</scope>
    <source>
        <tissue evidence="2">Young leaves</tissue>
    </source>
</reference>
<accession>A0A9Q0KUG7</accession>
<comment type="caution">
    <text evidence="2">The sequence shown here is derived from an EMBL/GenBank/DDBJ whole genome shotgun (WGS) entry which is preliminary data.</text>
</comment>
<gene>
    <name evidence="2" type="ORF">NE237_001925</name>
</gene>
<dbReference type="EMBL" id="JAMYWD010000003">
    <property type="protein sequence ID" value="KAJ4976819.1"/>
    <property type="molecule type" value="Genomic_DNA"/>
</dbReference>
<organism evidence="2 3">
    <name type="scientific">Protea cynaroides</name>
    <dbReference type="NCBI Taxonomy" id="273540"/>
    <lineage>
        <taxon>Eukaryota</taxon>
        <taxon>Viridiplantae</taxon>
        <taxon>Streptophyta</taxon>
        <taxon>Embryophyta</taxon>
        <taxon>Tracheophyta</taxon>
        <taxon>Spermatophyta</taxon>
        <taxon>Magnoliopsida</taxon>
        <taxon>Proteales</taxon>
        <taxon>Proteaceae</taxon>
        <taxon>Protea</taxon>
    </lineage>
</organism>
<dbReference type="AlphaFoldDB" id="A0A9Q0KUG7"/>
<dbReference type="GO" id="GO:0055028">
    <property type="term" value="C:cortical microtubule"/>
    <property type="evidence" value="ECO:0007669"/>
    <property type="project" value="TreeGrafter"/>
</dbReference>
<keyword evidence="3" id="KW-1185">Reference proteome</keyword>
<protein>
    <submittedName>
        <fullName evidence="2">Uncharacterized protein</fullName>
    </submittedName>
</protein>
<dbReference type="GO" id="GO:0072699">
    <property type="term" value="P:protein localization to cortical microtubule cytoskeleton"/>
    <property type="evidence" value="ECO:0007669"/>
    <property type="project" value="TreeGrafter"/>
</dbReference>
<proteinExistence type="predicted"/>
<sequence>MPIRSIQMEDQTSKMISVQYRNLSVPATSLTALVFGEFHHSGEEEELQLPPESTEIVPNEFESISNNASIGEEVDSAVASKVSAKTEETEQEIINLGNTVKVLHEREKNLEIQLLEYYGLKEQETAMAELQNRLKISNMKATTENQKK</sequence>
<evidence type="ECO:0000313" key="2">
    <source>
        <dbReference type="EMBL" id="KAJ4976819.1"/>
    </source>
</evidence>
<dbReference type="InterPro" id="IPR040265">
    <property type="entry name" value="CHUP1/IPGA1-like"/>
</dbReference>
<dbReference type="PANTHER" id="PTHR31342">
    <property type="entry name" value="PROTEIN CHUP1, CHLOROPLASTIC"/>
    <property type="match status" value="1"/>
</dbReference>
<evidence type="ECO:0000313" key="3">
    <source>
        <dbReference type="Proteomes" id="UP001141806"/>
    </source>
</evidence>
<keyword evidence="1" id="KW-0175">Coiled coil</keyword>
<dbReference type="PANTHER" id="PTHR31342:SF4">
    <property type="entry name" value="ACTIN BINDING PROTEIN FAMILY"/>
    <property type="match status" value="1"/>
</dbReference>
<dbReference type="OrthoDB" id="1870283at2759"/>
<dbReference type="Proteomes" id="UP001141806">
    <property type="component" value="Unassembled WGS sequence"/>
</dbReference>
<evidence type="ECO:0000256" key="1">
    <source>
        <dbReference type="ARBA" id="ARBA00023054"/>
    </source>
</evidence>
<name>A0A9Q0KUG7_9MAGN</name>